<reference evidence="2 3" key="2">
    <citation type="journal article" date="2017" name="Sci. Rep.">
        <title>Ant-infecting Ophiocordyceps genomes reveal a high diversity of potential behavioral manipulation genes and a possible major role for enterotoxins.</title>
        <authorList>
            <person name="de Bekker C."/>
            <person name="Ohm R.A."/>
            <person name="Evans H.C."/>
            <person name="Brachmann A."/>
            <person name="Hughes D.P."/>
        </authorList>
    </citation>
    <scope>NUCLEOTIDE SEQUENCE [LARGE SCALE GENOMIC DNA]</scope>
    <source>
        <strain evidence="2 3">SC16a</strain>
    </source>
</reference>
<evidence type="ECO:0000256" key="1">
    <source>
        <dbReference type="SAM" id="MobiDB-lite"/>
    </source>
</evidence>
<dbReference type="Proteomes" id="UP000037136">
    <property type="component" value="Unassembled WGS sequence"/>
</dbReference>
<feature type="compositionally biased region" description="Acidic residues" evidence="1">
    <location>
        <begin position="198"/>
        <end position="213"/>
    </location>
</feature>
<comment type="caution">
    <text evidence="2">The sequence shown here is derived from an EMBL/GenBank/DDBJ whole genome shotgun (WGS) entry which is preliminary data.</text>
</comment>
<evidence type="ECO:0000313" key="2">
    <source>
        <dbReference type="EMBL" id="PFH59663.1"/>
    </source>
</evidence>
<reference evidence="2 3" key="1">
    <citation type="journal article" date="2015" name="BMC Genomics">
        <title>Gene expression during zombie ant biting behavior reflects the complexity underlying fungal parasitic behavioral manipulation.</title>
        <authorList>
            <person name="de Bekker C."/>
            <person name="Ohm R.A."/>
            <person name="Loreto R.G."/>
            <person name="Sebastian A."/>
            <person name="Albert I."/>
            <person name="Merrow M."/>
            <person name="Brachmann A."/>
            <person name="Hughes D.P."/>
        </authorList>
    </citation>
    <scope>NUCLEOTIDE SEQUENCE [LARGE SCALE GENOMIC DNA]</scope>
    <source>
        <strain evidence="2 3">SC16a</strain>
    </source>
</reference>
<name>A0A2A9PFJ1_OPHUN</name>
<evidence type="ECO:0000313" key="3">
    <source>
        <dbReference type="Proteomes" id="UP000037136"/>
    </source>
</evidence>
<feature type="region of interest" description="Disordered" evidence="1">
    <location>
        <begin position="271"/>
        <end position="307"/>
    </location>
</feature>
<organism evidence="2 3">
    <name type="scientific">Ophiocordyceps unilateralis</name>
    <name type="common">Zombie-ant fungus</name>
    <name type="synonym">Torrubia unilateralis</name>
    <dbReference type="NCBI Taxonomy" id="268505"/>
    <lineage>
        <taxon>Eukaryota</taxon>
        <taxon>Fungi</taxon>
        <taxon>Dikarya</taxon>
        <taxon>Ascomycota</taxon>
        <taxon>Pezizomycotina</taxon>
        <taxon>Sordariomycetes</taxon>
        <taxon>Hypocreomycetidae</taxon>
        <taxon>Hypocreales</taxon>
        <taxon>Ophiocordycipitaceae</taxon>
        <taxon>Ophiocordyceps</taxon>
    </lineage>
</organism>
<dbReference type="OrthoDB" id="271745at2759"/>
<proteinExistence type="predicted"/>
<keyword evidence="3" id="KW-1185">Reference proteome</keyword>
<accession>A0A2A9PFJ1</accession>
<protein>
    <submittedName>
        <fullName evidence="2">Uncharacterized protein</fullName>
    </submittedName>
</protein>
<feature type="region of interest" description="Disordered" evidence="1">
    <location>
        <begin position="184"/>
        <end position="227"/>
    </location>
</feature>
<feature type="region of interest" description="Disordered" evidence="1">
    <location>
        <begin position="1"/>
        <end position="44"/>
    </location>
</feature>
<dbReference type="AlphaFoldDB" id="A0A2A9PFJ1"/>
<dbReference type="STRING" id="268505.A0A2A9PFJ1"/>
<feature type="compositionally biased region" description="Polar residues" evidence="1">
    <location>
        <begin position="1"/>
        <end position="25"/>
    </location>
</feature>
<gene>
    <name evidence="2" type="ORF">XA68_12041</name>
</gene>
<dbReference type="EMBL" id="LAZP02000182">
    <property type="protein sequence ID" value="PFH59663.1"/>
    <property type="molecule type" value="Genomic_DNA"/>
</dbReference>
<sequence>MLGFSSSFITQSRDSPASRNGSSKWKLSRRASSDISSHPAKEPRHLNVRRANLLPACHFHLVSLRSLRAASSTYNHPSPVLPVPSSSASAFESARLLRQLPQTPRLLSQMSPPSTSPTPPLLLTKRLNAFLHANQSPLLPTLLLTTAHGKLLAHAGTQPVSLLRTHATVAASLLAIHTSSSVDVPSALPGARTPPDAGADDESITADDDDDYDENHVATPRADGRVQARRRVAGKPALPVAITVQLSGGTVVIRRLKCNLLFVAIGPSAQDYHHPPEQHHHHHHHAHHENGDAGGSPSEVESLASAGCQTTSSLESVGASSAGHAQSPPRRQLYRLRLIARHVLNRCCFWVA</sequence>